<dbReference type="FunFam" id="1.10.40.30:FF:000004">
    <property type="entry name" value="Adenylosuccinate lyase"/>
    <property type="match status" value="1"/>
</dbReference>
<evidence type="ECO:0000313" key="6">
    <source>
        <dbReference type="Proteomes" id="UP000254640"/>
    </source>
</evidence>
<evidence type="ECO:0000256" key="1">
    <source>
        <dbReference type="ARBA" id="ARBA00004706"/>
    </source>
</evidence>
<keyword evidence="5" id="KW-0456">Lyase</keyword>
<comment type="subunit">
    <text evidence="3">Homotetramer. Residues from neighboring subunits contribute catalytic and substrate-binding residues to each active site.</text>
</comment>
<dbReference type="EMBL" id="UGSO01000001">
    <property type="protein sequence ID" value="SUB17311.1"/>
    <property type="molecule type" value="Genomic_DNA"/>
</dbReference>
<dbReference type="Pfam" id="PF08328">
    <property type="entry name" value="ASL_C"/>
    <property type="match status" value="1"/>
</dbReference>
<proteinExistence type="predicted"/>
<accession>A0A379AHL9</accession>
<dbReference type="EC" id="4.3.2.2" evidence="5"/>
<evidence type="ECO:0000256" key="3">
    <source>
        <dbReference type="ARBA" id="ARBA00011668"/>
    </source>
</evidence>
<evidence type="ECO:0000313" key="5">
    <source>
        <dbReference type="EMBL" id="SUB17311.1"/>
    </source>
</evidence>
<name>A0A379AHL9_ENTAG</name>
<evidence type="ECO:0000259" key="4">
    <source>
        <dbReference type="Pfam" id="PF08328"/>
    </source>
</evidence>
<gene>
    <name evidence="5" type="primary">purB_2</name>
    <name evidence="5" type="ORF">NCTC9381_03233</name>
</gene>
<organism evidence="5 6">
    <name type="scientific">Enterobacter agglomerans</name>
    <name type="common">Erwinia herbicola</name>
    <name type="synonym">Pantoea agglomerans</name>
    <dbReference type="NCBI Taxonomy" id="549"/>
    <lineage>
        <taxon>Bacteria</taxon>
        <taxon>Pseudomonadati</taxon>
        <taxon>Pseudomonadota</taxon>
        <taxon>Gammaproteobacteria</taxon>
        <taxon>Enterobacterales</taxon>
        <taxon>Erwiniaceae</taxon>
        <taxon>Pantoea</taxon>
        <taxon>Pantoea agglomerans group</taxon>
    </lineage>
</organism>
<keyword evidence="6" id="KW-1185">Reference proteome</keyword>
<reference evidence="5 6" key="1">
    <citation type="submission" date="2018-06" db="EMBL/GenBank/DDBJ databases">
        <authorList>
            <consortium name="Pathogen Informatics"/>
            <person name="Doyle S."/>
        </authorList>
    </citation>
    <scope>NUCLEOTIDE SEQUENCE [LARGE SCALE GENOMIC DNA]</scope>
    <source>
        <strain evidence="5 6">NCTC9381</strain>
    </source>
</reference>
<protein>
    <submittedName>
        <fullName evidence="5">Adenylosuccinate lyase</fullName>
        <ecNumber evidence="5">4.3.2.2</ecNumber>
    </submittedName>
</protein>
<dbReference type="AlphaFoldDB" id="A0A379AHL9"/>
<dbReference type="Gene3D" id="1.20.200.10">
    <property type="entry name" value="Fumarase/aspartase (Central domain)"/>
    <property type="match status" value="1"/>
</dbReference>
<dbReference type="InterPro" id="IPR008948">
    <property type="entry name" value="L-Aspartase-like"/>
</dbReference>
<sequence length="115" mass="13130">MLRNLGVGVGYALIAYQATLKGISKLEVNRDRLLDELDHNWEVLAEPIQTVMRRYGIEKPYEKLKELTRGKRVDAAGMQAFIDSLALPEEEKVRLKQMTPANYIGRAIQMVDDLK</sequence>
<dbReference type="Proteomes" id="UP000254640">
    <property type="component" value="Unassembled WGS sequence"/>
</dbReference>
<dbReference type="PANTHER" id="PTHR43411">
    <property type="entry name" value="ADENYLOSUCCINATE LYASE"/>
    <property type="match status" value="1"/>
</dbReference>
<dbReference type="SUPFAM" id="SSF48557">
    <property type="entry name" value="L-aspartase-like"/>
    <property type="match status" value="1"/>
</dbReference>
<dbReference type="GO" id="GO:0006188">
    <property type="term" value="P:IMP biosynthetic process"/>
    <property type="evidence" value="ECO:0007669"/>
    <property type="project" value="InterPro"/>
</dbReference>
<comment type="pathway">
    <text evidence="1">Purine metabolism; IMP biosynthesis via de novo pathway; 5-amino-1-(5-phospho-D-ribosyl)imidazole-4-carboxamide from 5-amino-1-(5-phospho-D-ribosyl)imidazole-4-carboxylate: step 2/2.</text>
</comment>
<evidence type="ECO:0000256" key="2">
    <source>
        <dbReference type="ARBA" id="ARBA00004734"/>
    </source>
</evidence>
<dbReference type="Gene3D" id="1.10.40.30">
    <property type="entry name" value="Fumarase/aspartase (C-terminal domain)"/>
    <property type="match status" value="1"/>
</dbReference>
<feature type="domain" description="Adenylosuccinate lyase PurB C-terminal" evidence="4">
    <location>
        <begin position="2"/>
        <end position="104"/>
    </location>
</feature>
<dbReference type="GO" id="GO:0004018">
    <property type="term" value="F:N6-(1,2-dicarboxyethyl)AMP AMP-lyase (fumarate-forming) activity"/>
    <property type="evidence" value="ECO:0007669"/>
    <property type="project" value="InterPro"/>
</dbReference>
<comment type="pathway">
    <text evidence="2">Purine metabolism; AMP biosynthesis via de novo pathway; AMP from IMP: step 2/2.</text>
</comment>
<dbReference type="InterPro" id="IPR047136">
    <property type="entry name" value="PurB_bact"/>
</dbReference>
<dbReference type="PANTHER" id="PTHR43411:SF1">
    <property type="entry name" value="ADENYLOSUCCINATE LYASE"/>
    <property type="match status" value="1"/>
</dbReference>
<dbReference type="GO" id="GO:0005829">
    <property type="term" value="C:cytosol"/>
    <property type="evidence" value="ECO:0007669"/>
    <property type="project" value="TreeGrafter"/>
</dbReference>
<dbReference type="InterPro" id="IPR013539">
    <property type="entry name" value="PurB_C"/>
</dbReference>